<sequence>MDHRDPHQRYSVDFFCGLSSAVITTLVTHPVNKLIYRQILEGGALKDSLTRLRLEGLHYLYRGALPPMFQKAVSLSTMFGVYNVALVPMKKLHMAPRTEHFAAGFIAGTAETIFCPFERVQVLLIKSEYHSRFKNMFHTFIDLRRTHGILEYYRGTAVVYWKNTLSCSMFFVMKAEVKKHYGKEDASVTKNLLNFLTGGVLGAAMTTVLYPYKTVQVYIQKDIGGRFLTSREVILSIYSKGGVKLFYKGVVLNSIRALLGWGVTNSVFDYMKEKLNRL</sequence>
<dbReference type="SUPFAM" id="SSF103506">
    <property type="entry name" value="Mitochondrial carrier"/>
    <property type="match status" value="1"/>
</dbReference>
<evidence type="ECO:0000256" key="2">
    <source>
        <dbReference type="ARBA" id="ARBA00006375"/>
    </source>
</evidence>
<organism evidence="12 13">
    <name type="scientific">Callosobruchus maculatus</name>
    <name type="common">Southern cowpea weevil</name>
    <name type="synonym">Pulse bruchid</name>
    <dbReference type="NCBI Taxonomy" id="64391"/>
    <lineage>
        <taxon>Eukaryota</taxon>
        <taxon>Metazoa</taxon>
        <taxon>Ecdysozoa</taxon>
        <taxon>Arthropoda</taxon>
        <taxon>Hexapoda</taxon>
        <taxon>Insecta</taxon>
        <taxon>Pterygota</taxon>
        <taxon>Neoptera</taxon>
        <taxon>Endopterygota</taxon>
        <taxon>Coleoptera</taxon>
        <taxon>Polyphaga</taxon>
        <taxon>Cucujiformia</taxon>
        <taxon>Chrysomeloidea</taxon>
        <taxon>Chrysomelidae</taxon>
        <taxon>Bruchinae</taxon>
        <taxon>Bruchini</taxon>
        <taxon>Callosobruchus</taxon>
    </lineage>
</organism>
<evidence type="ECO:0000256" key="5">
    <source>
        <dbReference type="ARBA" id="ARBA00022737"/>
    </source>
</evidence>
<evidence type="ECO:0000256" key="10">
    <source>
        <dbReference type="PROSITE-ProRule" id="PRU00282"/>
    </source>
</evidence>
<feature type="repeat" description="Solcar" evidence="10">
    <location>
        <begin position="8"/>
        <end position="88"/>
    </location>
</feature>
<feature type="repeat" description="Solcar" evidence="10">
    <location>
        <begin position="95"/>
        <end position="180"/>
    </location>
</feature>
<protein>
    <recommendedName>
        <fullName evidence="14">Mitochondrial carrier protein</fullName>
    </recommendedName>
</protein>
<evidence type="ECO:0000256" key="1">
    <source>
        <dbReference type="ARBA" id="ARBA00004448"/>
    </source>
</evidence>
<evidence type="ECO:0008006" key="14">
    <source>
        <dbReference type="Google" id="ProtNLM"/>
    </source>
</evidence>
<dbReference type="GO" id="GO:0051724">
    <property type="term" value="F:NAD transmembrane transporter activity"/>
    <property type="evidence" value="ECO:0007669"/>
    <property type="project" value="TreeGrafter"/>
</dbReference>
<keyword evidence="9 10" id="KW-0472">Membrane</keyword>
<keyword evidence="13" id="KW-1185">Reference proteome</keyword>
<evidence type="ECO:0000256" key="11">
    <source>
        <dbReference type="RuleBase" id="RU000488"/>
    </source>
</evidence>
<dbReference type="EMBL" id="CAACVG010004274">
    <property type="protein sequence ID" value="VEN38278.1"/>
    <property type="molecule type" value="Genomic_DNA"/>
</dbReference>
<keyword evidence="4 10" id="KW-0812">Transmembrane</keyword>
<comment type="subcellular location">
    <subcellularLocation>
        <location evidence="1">Mitochondrion inner membrane</location>
        <topology evidence="1">Multi-pass membrane protein</topology>
    </subcellularLocation>
</comment>
<dbReference type="Gene3D" id="1.50.40.10">
    <property type="entry name" value="Mitochondrial carrier domain"/>
    <property type="match status" value="1"/>
</dbReference>
<comment type="similarity">
    <text evidence="2 11">Belongs to the mitochondrial carrier (TC 2.A.29) family.</text>
</comment>
<reference evidence="12 13" key="1">
    <citation type="submission" date="2019-01" db="EMBL/GenBank/DDBJ databases">
        <authorList>
            <person name="Sayadi A."/>
        </authorList>
    </citation>
    <scope>NUCLEOTIDE SEQUENCE [LARGE SCALE GENOMIC DNA]</scope>
</reference>
<evidence type="ECO:0000256" key="3">
    <source>
        <dbReference type="ARBA" id="ARBA00022448"/>
    </source>
</evidence>
<dbReference type="InterPro" id="IPR023395">
    <property type="entry name" value="MCP_dom_sf"/>
</dbReference>
<name>A0A653BRP2_CALMS</name>
<gene>
    <name evidence="12" type="ORF">CALMAC_LOCUS3224</name>
</gene>
<dbReference type="InterPro" id="IPR018108">
    <property type="entry name" value="MCP_transmembrane"/>
</dbReference>
<evidence type="ECO:0000256" key="7">
    <source>
        <dbReference type="ARBA" id="ARBA00022989"/>
    </source>
</evidence>
<keyword evidence="6" id="KW-0999">Mitochondrion inner membrane</keyword>
<evidence type="ECO:0000256" key="9">
    <source>
        <dbReference type="ARBA" id="ARBA00023136"/>
    </source>
</evidence>
<dbReference type="OrthoDB" id="2139348at2759"/>
<keyword evidence="8" id="KW-0496">Mitochondrion</keyword>
<keyword evidence="7" id="KW-1133">Transmembrane helix</keyword>
<dbReference type="PANTHER" id="PTHR46131:SF1">
    <property type="entry name" value="SD08549P"/>
    <property type="match status" value="1"/>
</dbReference>
<dbReference type="Pfam" id="PF00153">
    <property type="entry name" value="Mito_carr"/>
    <property type="match status" value="3"/>
</dbReference>
<dbReference type="AlphaFoldDB" id="A0A653BRP2"/>
<proteinExistence type="inferred from homology"/>
<keyword evidence="5" id="KW-0677">Repeat</keyword>
<feature type="repeat" description="Solcar" evidence="10">
    <location>
        <begin position="189"/>
        <end position="274"/>
    </location>
</feature>
<evidence type="ECO:0000256" key="4">
    <source>
        <dbReference type="ARBA" id="ARBA00022692"/>
    </source>
</evidence>
<dbReference type="PROSITE" id="PS50920">
    <property type="entry name" value="SOLCAR"/>
    <property type="match status" value="3"/>
</dbReference>
<evidence type="ECO:0000313" key="12">
    <source>
        <dbReference type="EMBL" id="VEN38278.1"/>
    </source>
</evidence>
<dbReference type="InterPro" id="IPR052465">
    <property type="entry name" value="Mito_NAD+_Carrier"/>
</dbReference>
<evidence type="ECO:0000256" key="8">
    <source>
        <dbReference type="ARBA" id="ARBA00023128"/>
    </source>
</evidence>
<accession>A0A653BRP2</accession>
<dbReference type="GO" id="GO:0005743">
    <property type="term" value="C:mitochondrial inner membrane"/>
    <property type="evidence" value="ECO:0007669"/>
    <property type="project" value="UniProtKB-SubCell"/>
</dbReference>
<dbReference type="Proteomes" id="UP000410492">
    <property type="component" value="Unassembled WGS sequence"/>
</dbReference>
<keyword evidence="3 11" id="KW-0813">Transport</keyword>
<evidence type="ECO:0000256" key="6">
    <source>
        <dbReference type="ARBA" id="ARBA00022792"/>
    </source>
</evidence>
<evidence type="ECO:0000313" key="13">
    <source>
        <dbReference type="Proteomes" id="UP000410492"/>
    </source>
</evidence>
<dbReference type="PANTHER" id="PTHR46131">
    <property type="entry name" value="SD08549P"/>
    <property type="match status" value="1"/>
</dbReference>